<evidence type="ECO:0000256" key="7">
    <source>
        <dbReference type="ARBA" id="ARBA00023242"/>
    </source>
</evidence>
<evidence type="ECO:0000256" key="3">
    <source>
        <dbReference type="ARBA" id="ARBA00007084"/>
    </source>
</evidence>
<evidence type="ECO:0000256" key="1">
    <source>
        <dbReference type="ARBA" id="ARBA00004123"/>
    </source>
</evidence>
<feature type="region of interest" description="Disordered" evidence="8">
    <location>
        <begin position="75"/>
        <end position="122"/>
    </location>
</feature>
<evidence type="ECO:0000256" key="4">
    <source>
        <dbReference type="ARBA" id="ARBA00014878"/>
    </source>
</evidence>
<dbReference type="InterPro" id="IPR050756">
    <property type="entry name" value="CSN3"/>
</dbReference>
<dbReference type="eggNOG" id="KOG2582">
    <property type="taxonomic scope" value="Eukaryota"/>
</dbReference>
<dbReference type="Pfam" id="PF01399">
    <property type="entry name" value="PCI"/>
    <property type="match status" value="1"/>
</dbReference>
<dbReference type="GeneID" id="8248659"/>
<accession>C1EGA2</accession>
<comment type="similarity">
    <text evidence="3">Belongs to the CSN3 family.</text>
</comment>
<evidence type="ECO:0000313" key="10">
    <source>
        <dbReference type="EMBL" id="ACO66741.1"/>
    </source>
</evidence>
<dbReference type="FunCoup" id="C1EGA2">
    <property type="interactions" value="2139"/>
</dbReference>
<dbReference type="RefSeq" id="XP_002505483.1">
    <property type="nucleotide sequence ID" value="XM_002505437.1"/>
</dbReference>
<gene>
    <name evidence="10" type="ORF">MICPUN_63568</name>
</gene>
<keyword evidence="7" id="KW-0539">Nucleus</keyword>
<dbReference type="InParanoid" id="C1EGA2"/>
<feature type="compositionally biased region" description="Low complexity" evidence="8">
    <location>
        <begin position="91"/>
        <end position="101"/>
    </location>
</feature>
<evidence type="ECO:0000313" key="11">
    <source>
        <dbReference type="Proteomes" id="UP000002009"/>
    </source>
</evidence>
<protein>
    <recommendedName>
        <fullName evidence="4">COP9 signalosome complex subunit 3</fullName>
    </recommendedName>
</protein>
<dbReference type="InterPro" id="IPR055089">
    <property type="entry name" value="COP9_N"/>
</dbReference>
<dbReference type="GO" id="GO:0008180">
    <property type="term" value="C:COP9 signalosome"/>
    <property type="evidence" value="ECO:0007669"/>
    <property type="project" value="UniProtKB-KW"/>
</dbReference>
<keyword evidence="11" id="KW-1185">Reference proteome</keyword>
<dbReference type="AlphaFoldDB" id="C1EGA2"/>
<name>C1EGA2_MICCC</name>
<evidence type="ECO:0000256" key="8">
    <source>
        <dbReference type="SAM" id="MobiDB-lite"/>
    </source>
</evidence>
<dbReference type="Pfam" id="PF22788">
    <property type="entry name" value="COP9_hel_rpt"/>
    <property type="match status" value="1"/>
</dbReference>
<dbReference type="SUPFAM" id="SSF48452">
    <property type="entry name" value="TPR-like"/>
    <property type="match status" value="1"/>
</dbReference>
<dbReference type="OrthoDB" id="29061at2759"/>
<dbReference type="KEGG" id="mis:MICPUN_63568"/>
<feature type="compositionally biased region" description="Pro residues" evidence="8">
    <location>
        <begin position="102"/>
        <end position="114"/>
    </location>
</feature>
<proteinExistence type="inferred from homology"/>
<dbReference type="InterPro" id="IPR000717">
    <property type="entry name" value="PCI_dom"/>
</dbReference>
<comment type="subcellular location">
    <subcellularLocation>
        <location evidence="2">Cytoplasm</location>
    </subcellularLocation>
    <subcellularLocation>
        <location evidence="1">Nucleus</location>
    </subcellularLocation>
</comment>
<evidence type="ECO:0000256" key="5">
    <source>
        <dbReference type="ARBA" id="ARBA00022490"/>
    </source>
</evidence>
<dbReference type="InterPro" id="IPR011990">
    <property type="entry name" value="TPR-like_helical_dom_sf"/>
</dbReference>
<feature type="domain" description="PCI" evidence="9">
    <location>
        <begin position="268"/>
        <end position="437"/>
    </location>
</feature>
<keyword evidence="6" id="KW-0736">Signalosome</keyword>
<dbReference type="Proteomes" id="UP000002009">
    <property type="component" value="Chromosome 13"/>
</dbReference>
<evidence type="ECO:0000259" key="9">
    <source>
        <dbReference type="PROSITE" id="PS50250"/>
    </source>
</evidence>
<organism evidence="10 11">
    <name type="scientific">Micromonas commoda (strain RCC299 / NOUM17 / CCMP2709)</name>
    <name type="common">Picoplanktonic green alga</name>
    <dbReference type="NCBI Taxonomy" id="296587"/>
    <lineage>
        <taxon>Eukaryota</taxon>
        <taxon>Viridiplantae</taxon>
        <taxon>Chlorophyta</taxon>
        <taxon>Mamiellophyceae</taxon>
        <taxon>Mamiellales</taxon>
        <taxon>Mamiellaceae</taxon>
        <taxon>Micromonas</taxon>
    </lineage>
</organism>
<dbReference type="PANTHER" id="PTHR10758:SF1">
    <property type="entry name" value="COP9 SIGNALOSOME COMPLEX SUBUNIT 3"/>
    <property type="match status" value="1"/>
</dbReference>
<evidence type="ECO:0000256" key="6">
    <source>
        <dbReference type="ARBA" id="ARBA00022790"/>
    </source>
</evidence>
<keyword evidence="5" id="KW-0963">Cytoplasm</keyword>
<dbReference type="EMBL" id="CP001331">
    <property type="protein sequence ID" value="ACO66741.1"/>
    <property type="molecule type" value="Genomic_DNA"/>
</dbReference>
<dbReference type="GO" id="GO:0006511">
    <property type="term" value="P:ubiquitin-dependent protein catabolic process"/>
    <property type="evidence" value="ECO:0007669"/>
    <property type="project" value="TreeGrafter"/>
</dbReference>
<dbReference type="STRING" id="296587.C1EGA2"/>
<evidence type="ECO:0000256" key="2">
    <source>
        <dbReference type="ARBA" id="ARBA00004496"/>
    </source>
</evidence>
<dbReference type="PROSITE" id="PS50250">
    <property type="entry name" value="PCI"/>
    <property type="match status" value="1"/>
</dbReference>
<reference evidence="10 11" key="1">
    <citation type="journal article" date="2009" name="Science">
        <title>Green evolution and dynamic adaptations revealed by genomes of the marine picoeukaryotes Micromonas.</title>
        <authorList>
            <person name="Worden A.Z."/>
            <person name="Lee J.H."/>
            <person name="Mock T."/>
            <person name="Rouze P."/>
            <person name="Simmons M.P."/>
            <person name="Aerts A.L."/>
            <person name="Allen A.E."/>
            <person name="Cuvelier M.L."/>
            <person name="Derelle E."/>
            <person name="Everett M.V."/>
            <person name="Foulon E."/>
            <person name="Grimwood J."/>
            <person name="Gundlach H."/>
            <person name="Henrissat B."/>
            <person name="Napoli C."/>
            <person name="McDonald S.M."/>
            <person name="Parker M.S."/>
            <person name="Rombauts S."/>
            <person name="Salamov A."/>
            <person name="Von Dassow P."/>
            <person name="Badger J.H."/>
            <person name="Coutinho P.M."/>
            <person name="Demir E."/>
            <person name="Dubchak I."/>
            <person name="Gentemann C."/>
            <person name="Eikrem W."/>
            <person name="Gready J.E."/>
            <person name="John U."/>
            <person name="Lanier W."/>
            <person name="Lindquist E.A."/>
            <person name="Lucas S."/>
            <person name="Mayer K.F."/>
            <person name="Moreau H."/>
            <person name="Not F."/>
            <person name="Otillar R."/>
            <person name="Panaud O."/>
            <person name="Pangilinan J."/>
            <person name="Paulsen I."/>
            <person name="Piegu B."/>
            <person name="Poliakov A."/>
            <person name="Robbens S."/>
            <person name="Schmutz J."/>
            <person name="Toulza E."/>
            <person name="Wyss T."/>
            <person name="Zelensky A."/>
            <person name="Zhou K."/>
            <person name="Armbrust E.V."/>
            <person name="Bhattacharya D."/>
            <person name="Goodenough U.W."/>
            <person name="Van de Peer Y."/>
            <person name="Grigoriev I.V."/>
        </authorList>
    </citation>
    <scope>NUCLEOTIDE SEQUENCE [LARGE SCALE GENOMIC DNA]</scope>
    <source>
        <strain evidence="11">RCC299 / NOUM17</strain>
    </source>
</reference>
<dbReference type="PANTHER" id="PTHR10758">
    <property type="entry name" value="26S PROTEASOME NON-ATPASE REGULATORY SUBUNIT 3/COP9 SIGNALOSOME COMPLEX SUBUNIT 3"/>
    <property type="match status" value="1"/>
</dbReference>
<dbReference type="OMA" id="YYAALIY"/>
<sequence>MADIGALVTNAQTLCASDAGLAELQTILDANKDGLAERGDACLAALESGALRPDAHALAWIHLLCAVAGPAPPRDAPMHELDPAGEMDIAGIGSQGSDQPPSQSPAPSPAPPAGAIPRSGDVDMTSVERPRALHLTGDDAGGAAGDRFVALASSLCASCPRAHATRDPAKFARVCAELVAVAVAKRRPASAIAPLLRAVTIAAPNSDHLTPQHPCLFRAALEAKMPDAALETLNRRVYEVDPKTTGVAVTDYLRYCLHGGEIYAALGKYEEACDMLEHAVRAPASAVSEIVVECYKRLVLCSLIARDELSRFPRHAASVVQRNLKSACSEYIALADAYKTRNGDVLEAKAAEYRRVWARDGLESLVNKAVKSLAVGNVARLTRTYLTLSLHDIASKAGLAGGAAAAERTIVGMIGTDEIRATVSQADAVVSFHDASGDSFSTSSFSAKLVSCVEEAQEMSERLRRADESVRSDRAFISRQAEVSHGSLGGSLRGMRVGGDDYGDA</sequence>
<dbReference type="GO" id="GO:0005737">
    <property type="term" value="C:cytoplasm"/>
    <property type="evidence" value="ECO:0007669"/>
    <property type="project" value="UniProtKB-SubCell"/>
</dbReference>